<proteinExistence type="predicted"/>
<dbReference type="AlphaFoldDB" id="A0A4S8J8G7"/>
<accession>A0A4S8J8G7</accession>
<gene>
    <name evidence="1" type="ORF">C4D60_Mb03t04070</name>
</gene>
<keyword evidence="2" id="KW-1185">Reference proteome</keyword>
<sequence>MREILLGEDMKIKDKRSGAIDRTSSSSERRKGCFFMTFWNDMYTEFGSWGGGNIGGKILMSRRPEKNL</sequence>
<comment type="caution">
    <text evidence="1">The sequence shown here is derived from an EMBL/GenBank/DDBJ whole genome shotgun (WGS) entry which is preliminary data.</text>
</comment>
<organism evidence="1 2">
    <name type="scientific">Musa balbisiana</name>
    <name type="common">Banana</name>
    <dbReference type="NCBI Taxonomy" id="52838"/>
    <lineage>
        <taxon>Eukaryota</taxon>
        <taxon>Viridiplantae</taxon>
        <taxon>Streptophyta</taxon>
        <taxon>Embryophyta</taxon>
        <taxon>Tracheophyta</taxon>
        <taxon>Spermatophyta</taxon>
        <taxon>Magnoliopsida</taxon>
        <taxon>Liliopsida</taxon>
        <taxon>Zingiberales</taxon>
        <taxon>Musaceae</taxon>
        <taxon>Musa</taxon>
    </lineage>
</organism>
<dbReference type="Proteomes" id="UP000317650">
    <property type="component" value="Chromosome 3"/>
</dbReference>
<reference evidence="1 2" key="1">
    <citation type="journal article" date="2019" name="Nat. Plants">
        <title>Genome sequencing of Musa balbisiana reveals subgenome evolution and function divergence in polyploid bananas.</title>
        <authorList>
            <person name="Yao X."/>
        </authorList>
    </citation>
    <scope>NUCLEOTIDE SEQUENCE [LARGE SCALE GENOMIC DNA]</scope>
    <source>
        <strain evidence="2">cv. DH-PKW</strain>
        <tissue evidence="1">Leaves</tissue>
    </source>
</reference>
<dbReference type="EMBL" id="PYDT01000006">
    <property type="protein sequence ID" value="THU57489.1"/>
    <property type="molecule type" value="Genomic_DNA"/>
</dbReference>
<protein>
    <submittedName>
        <fullName evidence="1">Uncharacterized protein</fullName>
    </submittedName>
</protein>
<evidence type="ECO:0000313" key="1">
    <source>
        <dbReference type="EMBL" id="THU57489.1"/>
    </source>
</evidence>
<name>A0A4S8J8G7_MUSBA</name>
<evidence type="ECO:0000313" key="2">
    <source>
        <dbReference type="Proteomes" id="UP000317650"/>
    </source>
</evidence>